<proteinExistence type="predicted"/>
<reference evidence="2" key="1">
    <citation type="submission" date="2017-09" db="EMBL/GenBank/DDBJ databases">
        <title>Depth-based differentiation of microbial function through sediment-hosted aquifers and enrichment of novel symbionts in the deep terrestrial subsurface.</title>
        <authorList>
            <person name="Probst A.J."/>
            <person name="Ladd B."/>
            <person name="Jarett J.K."/>
            <person name="Geller-Mcgrath D.E."/>
            <person name="Sieber C.M.K."/>
            <person name="Emerson J.B."/>
            <person name="Anantharaman K."/>
            <person name="Thomas B.C."/>
            <person name="Malmstrom R."/>
            <person name="Stieglmeier M."/>
            <person name="Klingl A."/>
            <person name="Woyke T."/>
            <person name="Ryan C.M."/>
            <person name="Banfield J.F."/>
        </authorList>
    </citation>
    <scope>NUCLEOTIDE SEQUENCE [LARGE SCALE GENOMIC DNA]</scope>
</reference>
<accession>A0A2M7GZU8</accession>
<protein>
    <submittedName>
        <fullName evidence="1">Uncharacterized protein</fullName>
    </submittedName>
</protein>
<sequence length="94" mass="10704">TLDLEQFPIKKIVIDWGDDNDPMVINSETDPSQNFSFIRYYNPANQTSGDSVGIKIKVMDNWGFFKCVGLANTFPDCNNCCDKNFDKSFCDDCQ</sequence>
<organism evidence="1 2">
    <name type="scientific">bacterium (Candidatus Ratteibacteria) CG15_BIG_FIL_POST_REV_8_21_14_020_41_12</name>
    <dbReference type="NCBI Taxonomy" id="2014291"/>
    <lineage>
        <taxon>Bacteria</taxon>
        <taxon>Candidatus Ratteibacteria</taxon>
    </lineage>
</organism>
<dbReference type="Proteomes" id="UP000230025">
    <property type="component" value="Unassembled WGS sequence"/>
</dbReference>
<evidence type="ECO:0000313" key="1">
    <source>
        <dbReference type="EMBL" id="PIW33981.1"/>
    </source>
</evidence>
<comment type="caution">
    <text evidence="1">The sequence shown here is derived from an EMBL/GenBank/DDBJ whole genome shotgun (WGS) entry which is preliminary data.</text>
</comment>
<dbReference type="AlphaFoldDB" id="A0A2M7GZU8"/>
<gene>
    <name evidence="1" type="ORF">COW28_01680</name>
</gene>
<name>A0A2M7GZU8_9BACT</name>
<evidence type="ECO:0000313" key="2">
    <source>
        <dbReference type="Proteomes" id="UP000230025"/>
    </source>
</evidence>
<dbReference type="EMBL" id="PFFY01000073">
    <property type="protein sequence ID" value="PIW33981.1"/>
    <property type="molecule type" value="Genomic_DNA"/>
</dbReference>
<feature type="non-terminal residue" evidence="1">
    <location>
        <position position="1"/>
    </location>
</feature>